<dbReference type="GeneID" id="25288332"/>
<name>A0A0D2G3L1_9EURO</name>
<gene>
    <name evidence="2" type="ORF">Z518_00261</name>
</gene>
<evidence type="ECO:0000256" key="1">
    <source>
        <dbReference type="SAM" id="MobiDB-lite"/>
    </source>
</evidence>
<dbReference type="HOGENOM" id="CLU_1305447_0_0_1"/>
<organism evidence="2 3">
    <name type="scientific">Rhinocladiella mackenziei CBS 650.93</name>
    <dbReference type="NCBI Taxonomy" id="1442369"/>
    <lineage>
        <taxon>Eukaryota</taxon>
        <taxon>Fungi</taxon>
        <taxon>Dikarya</taxon>
        <taxon>Ascomycota</taxon>
        <taxon>Pezizomycotina</taxon>
        <taxon>Eurotiomycetes</taxon>
        <taxon>Chaetothyriomycetidae</taxon>
        <taxon>Chaetothyriales</taxon>
        <taxon>Herpotrichiellaceae</taxon>
        <taxon>Rhinocladiella</taxon>
    </lineage>
</organism>
<evidence type="ECO:0008006" key="4">
    <source>
        <dbReference type="Google" id="ProtNLM"/>
    </source>
</evidence>
<keyword evidence="3" id="KW-1185">Reference proteome</keyword>
<proteinExistence type="predicted"/>
<evidence type="ECO:0000313" key="2">
    <source>
        <dbReference type="EMBL" id="KIX09182.1"/>
    </source>
</evidence>
<feature type="region of interest" description="Disordered" evidence="1">
    <location>
        <begin position="94"/>
        <end position="114"/>
    </location>
</feature>
<dbReference type="RefSeq" id="XP_013276318.1">
    <property type="nucleotide sequence ID" value="XM_013420864.1"/>
</dbReference>
<reference evidence="2 3" key="1">
    <citation type="submission" date="2015-01" db="EMBL/GenBank/DDBJ databases">
        <title>The Genome Sequence of Rhinocladiella mackenzie CBS 650.93.</title>
        <authorList>
            <consortium name="The Broad Institute Genomics Platform"/>
            <person name="Cuomo C."/>
            <person name="de Hoog S."/>
            <person name="Gorbushina A."/>
            <person name="Stielow B."/>
            <person name="Teixiera M."/>
            <person name="Abouelleil A."/>
            <person name="Chapman S.B."/>
            <person name="Priest M."/>
            <person name="Young S.K."/>
            <person name="Wortman J."/>
            <person name="Nusbaum C."/>
            <person name="Birren B."/>
        </authorList>
    </citation>
    <scope>NUCLEOTIDE SEQUENCE [LARGE SCALE GENOMIC DNA]</scope>
    <source>
        <strain evidence="2 3">CBS 650.93</strain>
    </source>
</reference>
<dbReference type="OrthoDB" id="10261408at2759"/>
<evidence type="ECO:0000313" key="3">
    <source>
        <dbReference type="Proteomes" id="UP000053617"/>
    </source>
</evidence>
<dbReference type="EMBL" id="KN847475">
    <property type="protein sequence ID" value="KIX09182.1"/>
    <property type="molecule type" value="Genomic_DNA"/>
</dbReference>
<dbReference type="AlphaFoldDB" id="A0A0D2G3L1"/>
<dbReference type="VEuPathDB" id="FungiDB:Z518_00261"/>
<dbReference type="Proteomes" id="UP000053617">
    <property type="component" value="Unassembled WGS sequence"/>
</dbReference>
<accession>A0A0D2G3L1</accession>
<sequence length="211" mass="23349">MRHFLRSGTTSNGVHGLASPVTSGLYHLTNNYGQTGQQSETQARTRGRSSVIRDRCGWCIANRKGYESAKPVCGNCRKKPERCHWPVGNHSRSGLGELRISPRPNEDNPQHSGINTVEEGSISNIVAGAQLTTNNALAQEELVPLSQVFKQVERTMSSVVLRQQLPVEDQVPGYSLQEMQRLDQVRVRVLEGTRVYLGYGPQLPVVNGKMD</sequence>
<protein>
    <recommendedName>
        <fullName evidence="4">Zn(2)-C6 fungal-type domain-containing protein</fullName>
    </recommendedName>
</protein>